<dbReference type="Proteomes" id="UP000245996">
    <property type="component" value="Unassembled WGS sequence"/>
</dbReference>
<protein>
    <submittedName>
        <fullName evidence="1">Uncharacterized protein</fullName>
    </submittedName>
</protein>
<proteinExistence type="predicted"/>
<evidence type="ECO:0000313" key="1">
    <source>
        <dbReference type="EMBL" id="PWJ77011.1"/>
    </source>
</evidence>
<reference evidence="1 2" key="1">
    <citation type="submission" date="2018-05" db="EMBL/GenBank/DDBJ databases">
        <title>Genomic Encyclopedia of Type Strains, Phase IV (KMG-V): Genome sequencing to study the core and pangenomes of soil and plant-associated prokaryotes.</title>
        <authorList>
            <person name="Whitman W."/>
        </authorList>
    </citation>
    <scope>NUCLEOTIDE SEQUENCE [LARGE SCALE GENOMIC DNA]</scope>
    <source>
        <strain evidence="1 2">PNG 92-11</strain>
    </source>
</reference>
<comment type="caution">
    <text evidence="1">The sequence shown here is derived from an EMBL/GenBank/DDBJ whole genome shotgun (WGS) entry which is preliminary data.</text>
</comment>
<accession>A0ABD6XLS2</accession>
<evidence type="ECO:0000313" key="2">
    <source>
        <dbReference type="Proteomes" id="UP000245996"/>
    </source>
</evidence>
<gene>
    <name evidence="1" type="ORF">C7430_11039</name>
</gene>
<organism evidence="1 2">
    <name type="scientific">Enterobacter agglomerans</name>
    <name type="common">Erwinia herbicola</name>
    <name type="synonym">Pantoea agglomerans</name>
    <dbReference type="NCBI Taxonomy" id="549"/>
    <lineage>
        <taxon>Bacteria</taxon>
        <taxon>Pseudomonadati</taxon>
        <taxon>Pseudomonadota</taxon>
        <taxon>Gammaproteobacteria</taxon>
        <taxon>Enterobacterales</taxon>
        <taxon>Erwiniaceae</taxon>
        <taxon>Pantoea</taxon>
        <taxon>Pantoea agglomerans group</taxon>
    </lineage>
</organism>
<sequence length="92" mass="10021">MSGKKGEKNLSIPHGDHAPALLQCLGALFLVQTYSDVAASPIKNLSMRRENLRASPGDRLKLQNNPAAGDAKFNAKKIIFTVVRRQGKIIHS</sequence>
<dbReference type="EMBL" id="QGHE01000010">
    <property type="protein sequence ID" value="PWJ77011.1"/>
    <property type="molecule type" value="Genomic_DNA"/>
</dbReference>
<name>A0ABD6XLS2_ENTAG</name>
<dbReference type="RefSeq" id="WP_109653377.1">
    <property type="nucleotide sequence ID" value="NZ_CP134724.1"/>
</dbReference>
<dbReference type="AlphaFoldDB" id="A0ABD6XLS2"/>